<protein>
    <submittedName>
        <fullName evidence="2">Uncharacterized protein</fullName>
    </submittedName>
</protein>
<accession>A0AAJ0C7Y3</accession>
<dbReference type="EMBL" id="MU839000">
    <property type="protein sequence ID" value="KAK1770643.1"/>
    <property type="molecule type" value="Genomic_DNA"/>
</dbReference>
<dbReference type="RefSeq" id="XP_060286856.1">
    <property type="nucleotide sequence ID" value="XM_060424342.1"/>
</dbReference>
<organism evidence="2 3">
    <name type="scientific">Phialemonium atrogriseum</name>
    <dbReference type="NCBI Taxonomy" id="1093897"/>
    <lineage>
        <taxon>Eukaryota</taxon>
        <taxon>Fungi</taxon>
        <taxon>Dikarya</taxon>
        <taxon>Ascomycota</taxon>
        <taxon>Pezizomycotina</taxon>
        <taxon>Sordariomycetes</taxon>
        <taxon>Sordariomycetidae</taxon>
        <taxon>Cephalothecales</taxon>
        <taxon>Cephalothecaceae</taxon>
        <taxon>Phialemonium</taxon>
    </lineage>
</organism>
<feature type="region of interest" description="Disordered" evidence="1">
    <location>
        <begin position="1"/>
        <end position="58"/>
    </location>
</feature>
<evidence type="ECO:0000256" key="1">
    <source>
        <dbReference type="SAM" id="MobiDB-lite"/>
    </source>
</evidence>
<reference evidence="2" key="1">
    <citation type="submission" date="2023-06" db="EMBL/GenBank/DDBJ databases">
        <title>Genome-scale phylogeny and comparative genomics of the fungal order Sordariales.</title>
        <authorList>
            <consortium name="Lawrence Berkeley National Laboratory"/>
            <person name="Hensen N."/>
            <person name="Bonometti L."/>
            <person name="Westerberg I."/>
            <person name="Brannstrom I.O."/>
            <person name="Guillou S."/>
            <person name="Cros-Aarteil S."/>
            <person name="Calhoun S."/>
            <person name="Haridas S."/>
            <person name="Kuo A."/>
            <person name="Mondo S."/>
            <person name="Pangilinan J."/>
            <person name="Riley R."/>
            <person name="Labutti K."/>
            <person name="Andreopoulos B."/>
            <person name="Lipzen A."/>
            <person name="Chen C."/>
            <person name="Yanf M."/>
            <person name="Daum C."/>
            <person name="Ng V."/>
            <person name="Clum A."/>
            <person name="Steindorff A."/>
            <person name="Ohm R."/>
            <person name="Martin F."/>
            <person name="Silar P."/>
            <person name="Natvig D."/>
            <person name="Lalanne C."/>
            <person name="Gautier V."/>
            <person name="Ament-Velasquez S.L."/>
            <person name="Kruys A."/>
            <person name="Hutchinson M.I."/>
            <person name="Powell A.J."/>
            <person name="Barry K."/>
            <person name="Miller A.N."/>
            <person name="Grigoriev I.V."/>
            <person name="Debuchy R."/>
            <person name="Gladieux P."/>
            <person name="Thoren M.H."/>
            <person name="Johannesson H."/>
        </authorList>
    </citation>
    <scope>NUCLEOTIDE SEQUENCE</scope>
    <source>
        <strain evidence="2">8032-3</strain>
    </source>
</reference>
<keyword evidence="3" id="KW-1185">Reference proteome</keyword>
<sequence>MPHASVRYAEALHDPSQQQRRSYAGSSTDRFRPPPLNPPVSATATGRGMSGSAGYSTGYYQDPTASQFPPTAMPPGAIGYHQSPGEYGQTDARQTQGFGASSYNPTTMMYNVQGAAGAQNPAVYDTNQQFSSRQPAAMQMMPSDVGTSYFQSEPTNTAAAASGMQPQAASASQPVYQASGMSSYSGGIPSMGGIAAQPSTATEAAMEDQEGSEPAGLEQAWATYQNELRGVFRSIQDGVLAAASESLLNVSDWLLSHVSDLGLNTDNQSLHSDRIKLWDDFNHAWLAILQRQKDMMESPEPQLQRTQTLIPQEGLEKMGKELVRLCDGIERHGLVDYQYGVWEEQIISILEECLDLYESSDNAGG</sequence>
<gene>
    <name evidence="2" type="ORF">QBC33DRAFT_445741</name>
</gene>
<comment type="caution">
    <text evidence="2">The sequence shown here is derived from an EMBL/GenBank/DDBJ whole genome shotgun (WGS) entry which is preliminary data.</text>
</comment>
<feature type="compositionally biased region" description="Polar residues" evidence="1">
    <location>
        <begin position="15"/>
        <end position="28"/>
    </location>
</feature>
<name>A0AAJ0C7Y3_9PEZI</name>
<proteinExistence type="predicted"/>
<dbReference type="Proteomes" id="UP001244011">
    <property type="component" value="Unassembled WGS sequence"/>
</dbReference>
<feature type="region of interest" description="Disordered" evidence="1">
    <location>
        <begin position="193"/>
        <end position="212"/>
    </location>
</feature>
<evidence type="ECO:0000313" key="3">
    <source>
        <dbReference type="Proteomes" id="UP001244011"/>
    </source>
</evidence>
<evidence type="ECO:0000313" key="2">
    <source>
        <dbReference type="EMBL" id="KAK1770643.1"/>
    </source>
</evidence>
<dbReference type="AlphaFoldDB" id="A0AAJ0C7Y3"/>
<dbReference type="GeneID" id="85307529"/>